<dbReference type="InterPro" id="IPR032710">
    <property type="entry name" value="NTF2-like_dom_sf"/>
</dbReference>
<evidence type="ECO:0000313" key="2">
    <source>
        <dbReference type="Proteomes" id="UP001327027"/>
    </source>
</evidence>
<reference evidence="1 2" key="1">
    <citation type="journal article" date="2013" name="Int. J. Syst. Evol. Microbiol.">
        <title>Aquimarina gracilis sp. nov., isolated from the gut microflora of a mussel, Mytilus coruscus, and emended description of Aquimarina spongiae.</title>
        <authorList>
            <person name="Park S.C."/>
            <person name="Choe H.N."/>
            <person name="Baik K.S."/>
            <person name="Seong C.N."/>
        </authorList>
    </citation>
    <scope>NUCLEOTIDE SEQUENCE [LARGE SCALE GENOMIC DNA]</scope>
    <source>
        <strain evidence="1 2">PSC32</strain>
    </source>
</reference>
<organism evidence="1 2">
    <name type="scientific">Aquimarina gracilis</name>
    <dbReference type="NCBI Taxonomy" id="874422"/>
    <lineage>
        <taxon>Bacteria</taxon>
        <taxon>Pseudomonadati</taxon>
        <taxon>Bacteroidota</taxon>
        <taxon>Flavobacteriia</taxon>
        <taxon>Flavobacteriales</taxon>
        <taxon>Flavobacteriaceae</taxon>
        <taxon>Aquimarina</taxon>
    </lineage>
</organism>
<proteinExistence type="predicted"/>
<accession>A0ABU6A2G3</accession>
<dbReference type="SUPFAM" id="SSF54427">
    <property type="entry name" value="NTF2-like"/>
    <property type="match status" value="1"/>
</dbReference>
<dbReference type="EMBL" id="JAYKLX010000014">
    <property type="protein sequence ID" value="MEB3348353.1"/>
    <property type="molecule type" value="Genomic_DNA"/>
</dbReference>
<dbReference type="Gene3D" id="3.10.450.50">
    <property type="match status" value="1"/>
</dbReference>
<gene>
    <name evidence="1" type="ORF">U6A24_22945</name>
</gene>
<comment type="caution">
    <text evidence="1">The sequence shown here is derived from an EMBL/GenBank/DDBJ whole genome shotgun (WGS) entry which is preliminary data.</text>
</comment>
<evidence type="ECO:0000313" key="1">
    <source>
        <dbReference type="EMBL" id="MEB3348353.1"/>
    </source>
</evidence>
<dbReference type="Proteomes" id="UP001327027">
    <property type="component" value="Unassembled WGS sequence"/>
</dbReference>
<sequence length="159" mass="18516">MYKISTAIVLFFFLNLGYSQKDMSKDNSRYKNEVKTTILEFFEGFHAGDTSKINKTIDVNMTLQTVVKTKDGTIKIVKTDTQKFLDAIHNRPVEQRWDERLLLFKIEADSSIANVWTSYEFYLNDKFSHCGVNVFQLYNDGTSWRILALTDTRTREGCK</sequence>
<dbReference type="RefSeq" id="WP_324182375.1">
    <property type="nucleotide sequence ID" value="NZ_BAABAW010000005.1"/>
</dbReference>
<name>A0ABU6A2G3_9FLAO</name>
<keyword evidence="2" id="KW-1185">Reference proteome</keyword>
<protein>
    <submittedName>
        <fullName evidence="1">Nuclear transport factor 2 family protein</fullName>
    </submittedName>
</protein>